<feature type="compositionally biased region" description="Basic residues" evidence="1">
    <location>
        <begin position="509"/>
        <end position="525"/>
    </location>
</feature>
<feature type="compositionally biased region" description="Basic and acidic residues" evidence="1">
    <location>
        <begin position="90"/>
        <end position="104"/>
    </location>
</feature>
<organism evidence="2 3">
    <name type="scientific">Tolypocladium paradoxum</name>
    <dbReference type="NCBI Taxonomy" id="94208"/>
    <lineage>
        <taxon>Eukaryota</taxon>
        <taxon>Fungi</taxon>
        <taxon>Dikarya</taxon>
        <taxon>Ascomycota</taxon>
        <taxon>Pezizomycotina</taxon>
        <taxon>Sordariomycetes</taxon>
        <taxon>Hypocreomycetidae</taxon>
        <taxon>Hypocreales</taxon>
        <taxon>Ophiocordycipitaceae</taxon>
        <taxon>Tolypocladium</taxon>
    </lineage>
</organism>
<evidence type="ECO:0000313" key="3">
    <source>
        <dbReference type="Proteomes" id="UP000237481"/>
    </source>
</evidence>
<feature type="region of interest" description="Disordered" evidence="1">
    <location>
        <begin position="1"/>
        <end position="168"/>
    </location>
</feature>
<evidence type="ECO:0000256" key="1">
    <source>
        <dbReference type="SAM" id="MobiDB-lite"/>
    </source>
</evidence>
<feature type="compositionally biased region" description="Low complexity" evidence="1">
    <location>
        <begin position="526"/>
        <end position="535"/>
    </location>
</feature>
<feature type="compositionally biased region" description="Basic and acidic residues" evidence="1">
    <location>
        <begin position="376"/>
        <end position="390"/>
    </location>
</feature>
<dbReference type="EMBL" id="PKSG01000358">
    <property type="protein sequence ID" value="POR36132.1"/>
    <property type="molecule type" value="Genomic_DNA"/>
</dbReference>
<dbReference type="Proteomes" id="UP000237481">
    <property type="component" value="Unassembled WGS sequence"/>
</dbReference>
<evidence type="ECO:0000313" key="2">
    <source>
        <dbReference type="EMBL" id="POR36132.1"/>
    </source>
</evidence>
<feature type="compositionally biased region" description="Low complexity" evidence="1">
    <location>
        <begin position="53"/>
        <end position="63"/>
    </location>
</feature>
<reference evidence="2 3" key="1">
    <citation type="submission" date="2018-01" db="EMBL/GenBank/DDBJ databases">
        <title>Harnessing the power of phylogenomics to disentangle the directionality and signatures of interkingdom host jumping in the parasitic fungal genus Tolypocladium.</title>
        <authorList>
            <person name="Quandt C.A."/>
            <person name="Patterson W."/>
            <person name="Spatafora J.W."/>
        </authorList>
    </citation>
    <scope>NUCLEOTIDE SEQUENCE [LARGE SCALE GENOMIC DNA]</scope>
    <source>
        <strain evidence="2 3">NRBC 100945</strain>
    </source>
</reference>
<name>A0A2S4L120_9HYPO</name>
<sequence>MRTTSTVHEKSAEQGNKRRLWFLTSRPRAHEAHAKRAQEDEDARHDAPPPAQVAPALVAEEVLGQQLDERGKRQQARRDGVHDADDDEPDLRVRAVERVRREPDGLADGRGAAVGERHGPRLPAPAVPVDGGDARAQRQALKGLVEDDGDEQHDEVGADGHAERHADEDAVEEDARLEQDALEALLAALHLGRQPALVDGLGGAVLAVGVRLGLLRPVVGGFAVGYGNVVEGAAPVAPVQLRQALAHARRPAAQGPHVPEGQHGGAGAHVALGRVPVRARLAAAPGRARQQRRRRHMARRVKDHLDDGDEEDGGQGDGPRHGLVVLGPEVAEARVAQRDKGRGQEVHKGRGDEHARAEVAHGEEEAARDAQAGDPGGHDGERAAERRHDPDDEEGAGVQRHVVLVGVDAARLARRLPLGHGRAGEMRGLGRRPNSGGGGRVPTGRGREGGEQARREENGCDPGSPAAEALRAGHPAQAGVAITTSGRLERRGQSCLAVRRPSTTSNGRRTSKPSSRLRRRSRQPRATRLPPRLVVGRGGPGAKHSPAVEGVLARGDELAQVGDAVEVLARRLGGRERGRALVPGEVLEGALVGLVEADHWCTCRLLLSVGACV</sequence>
<protein>
    <submittedName>
        <fullName evidence="2">Uncharacterized protein</fullName>
    </submittedName>
</protein>
<feature type="region of interest" description="Disordered" evidence="1">
    <location>
        <begin position="421"/>
        <end position="544"/>
    </location>
</feature>
<comment type="caution">
    <text evidence="2">The sequence shown here is derived from an EMBL/GenBank/DDBJ whole genome shotgun (WGS) entry which is preliminary data.</text>
</comment>
<feature type="compositionally biased region" description="Basic residues" evidence="1">
    <location>
        <begin position="289"/>
        <end position="302"/>
    </location>
</feature>
<dbReference type="OrthoDB" id="10689089at2759"/>
<accession>A0A2S4L120</accession>
<feature type="compositionally biased region" description="Basic and acidic residues" evidence="1">
    <location>
        <begin position="7"/>
        <end position="16"/>
    </location>
</feature>
<feature type="compositionally biased region" description="Basic and acidic residues" evidence="1">
    <location>
        <begin position="154"/>
        <end position="168"/>
    </location>
</feature>
<dbReference type="AlphaFoldDB" id="A0A2S4L120"/>
<proteinExistence type="predicted"/>
<feature type="compositionally biased region" description="Basic and acidic residues" evidence="1">
    <location>
        <begin position="445"/>
        <end position="458"/>
    </location>
</feature>
<keyword evidence="3" id="KW-1185">Reference proteome</keyword>
<feature type="region of interest" description="Disordered" evidence="1">
    <location>
        <begin position="281"/>
        <end position="400"/>
    </location>
</feature>
<gene>
    <name evidence="2" type="ORF">TPAR_03671</name>
</gene>
<feature type="compositionally biased region" description="Basic and acidic residues" evidence="1">
    <location>
        <begin position="331"/>
        <end position="368"/>
    </location>
</feature>
<feature type="compositionally biased region" description="Basic and acidic residues" evidence="1">
    <location>
        <begin position="67"/>
        <end position="83"/>
    </location>
</feature>
<feature type="compositionally biased region" description="Basic and acidic residues" evidence="1">
    <location>
        <begin position="28"/>
        <end position="47"/>
    </location>
</feature>